<keyword evidence="2" id="KW-0449">Lipoprotein</keyword>
<dbReference type="Proteomes" id="UP001208938">
    <property type="component" value="Unassembled WGS sequence"/>
</dbReference>
<protein>
    <submittedName>
        <fullName evidence="2">ChaN family lipoprotein</fullName>
    </submittedName>
</protein>
<comment type="caution">
    <text evidence="2">The sequence shown here is derived from an EMBL/GenBank/DDBJ whole genome shotgun (WGS) entry which is preliminary data.</text>
</comment>
<evidence type="ECO:0000259" key="1">
    <source>
        <dbReference type="Pfam" id="PF04187"/>
    </source>
</evidence>
<evidence type="ECO:0000313" key="2">
    <source>
        <dbReference type="EMBL" id="MCW1934936.1"/>
    </source>
</evidence>
<accession>A0ABT3H559</accession>
<gene>
    <name evidence="2" type="ORF">OKW52_22455</name>
</gene>
<evidence type="ECO:0000313" key="3">
    <source>
        <dbReference type="Proteomes" id="UP001208938"/>
    </source>
</evidence>
<name>A0ABT3H559_9RHOB</name>
<dbReference type="RefSeq" id="WP_264507821.1">
    <property type="nucleotide sequence ID" value="NZ_JAPDFL010000002.1"/>
</dbReference>
<dbReference type="Gene3D" id="3.40.50.11550">
    <property type="match status" value="1"/>
</dbReference>
<reference evidence="2 3" key="1">
    <citation type="submission" date="2022-10" db="EMBL/GenBank/DDBJ databases">
        <title>Pararhodobacter sp. nov., isolated from marine algae.</title>
        <authorList>
            <person name="Choi B.J."/>
            <person name="Kim J.M."/>
            <person name="Lee J.K."/>
            <person name="Choi D.G."/>
            <person name="Jeon C.O."/>
        </authorList>
    </citation>
    <scope>NUCLEOTIDE SEQUENCE [LARGE SCALE GENOMIC DNA]</scope>
    <source>
        <strain evidence="2 3">ZQ420</strain>
    </source>
</reference>
<dbReference type="SUPFAM" id="SSF159501">
    <property type="entry name" value="EreA/ChaN-like"/>
    <property type="match status" value="1"/>
</dbReference>
<dbReference type="InterPro" id="IPR007314">
    <property type="entry name" value="Cofac_haem-bd_dom"/>
</dbReference>
<dbReference type="CDD" id="cd14727">
    <property type="entry name" value="ChanN-like"/>
    <property type="match status" value="1"/>
</dbReference>
<keyword evidence="3" id="KW-1185">Reference proteome</keyword>
<proteinExistence type="predicted"/>
<dbReference type="EMBL" id="JAPDFL010000002">
    <property type="protein sequence ID" value="MCW1934936.1"/>
    <property type="molecule type" value="Genomic_DNA"/>
</dbReference>
<dbReference type="Pfam" id="PF04187">
    <property type="entry name" value="Cofac_haem_bdg"/>
    <property type="match status" value="1"/>
</dbReference>
<sequence length="272" mass="29837">MTPAPGKWLYPADGTTPGHTQVMAEMARAPAVLLGERHDRADQHRWQMQVAAGLLAHRPKLVMGFEMFPQRLDPVLADWVAGNLDEAQFLERAEWSKVWGFPAELYLPLFHFCRLHRVPMVGLNCRRALVSDVGAGGWDSIPVEAREGITPSAPASPAYRRYLFDITGGARPDRAAQGPDDPAFDRFVRAQQTWDRAFACRIVEAAQRWPDALVVGIIGRGHLEYRGGTPAQLDDLGFSGARVLLPQEAGPTATPPAPDLACAVYGLPMVPD</sequence>
<organism evidence="2 3">
    <name type="scientific">Pararhodobacter zhoushanensis</name>
    <dbReference type="NCBI Taxonomy" id="2479545"/>
    <lineage>
        <taxon>Bacteria</taxon>
        <taxon>Pseudomonadati</taxon>
        <taxon>Pseudomonadota</taxon>
        <taxon>Alphaproteobacteria</taxon>
        <taxon>Rhodobacterales</taxon>
        <taxon>Paracoccaceae</taxon>
        <taxon>Pararhodobacter</taxon>
    </lineage>
</organism>
<feature type="domain" description="Haem-binding uptake Tiki superfamily ChaN" evidence="1">
    <location>
        <begin position="22"/>
        <end position="233"/>
    </location>
</feature>